<dbReference type="EMBL" id="JBHUFW010000004">
    <property type="protein sequence ID" value="MFD1862279.1"/>
    <property type="molecule type" value="Genomic_DNA"/>
</dbReference>
<keyword evidence="1" id="KW-0436">Ligase</keyword>
<dbReference type="Proteomes" id="UP001597273">
    <property type="component" value="Unassembled WGS sequence"/>
</dbReference>
<dbReference type="SUPFAM" id="SSF55144">
    <property type="entry name" value="LigT-like"/>
    <property type="match status" value="1"/>
</dbReference>
<comment type="caution">
    <text evidence="1">The sequence shown here is derived from an EMBL/GenBank/DDBJ whole genome shotgun (WGS) entry which is preliminary data.</text>
</comment>
<dbReference type="Pfam" id="PF13563">
    <property type="entry name" value="2_5_RNA_ligase2"/>
    <property type="match status" value="1"/>
</dbReference>
<name>A0ABW4QFE2_9BACL</name>
<dbReference type="RefSeq" id="WP_204892680.1">
    <property type="nucleotide sequence ID" value="NZ_JBHUFW010000004.1"/>
</dbReference>
<gene>
    <name evidence="1" type="ORF">ACFSDB_05025</name>
</gene>
<accession>A0ABW4QFE2</accession>
<evidence type="ECO:0000313" key="2">
    <source>
        <dbReference type="Proteomes" id="UP001597273"/>
    </source>
</evidence>
<dbReference type="InterPro" id="IPR009097">
    <property type="entry name" value="Cyclic_Pdiesterase"/>
</dbReference>
<reference evidence="2" key="1">
    <citation type="journal article" date="2019" name="Int. J. Syst. Evol. Microbiol.">
        <title>The Global Catalogue of Microorganisms (GCM) 10K type strain sequencing project: providing services to taxonomists for standard genome sequencing and annotation.</title>
        <authorList>
            <consortium name="The Broad Institute Genomics Platform"/>
            <consortium name="The Broad Institute Genome Sequencing Center for Infectious Disease"/>
            <person name="Wu L."/>
            <person name="Ma J."/>
        </authorList>
    </citation>
    <scope>NUCLEOTIDE SEQUENCE [LARGE SCALE GENOMIC DNA]</scope>
    <source>
        <strain evidence="2">CGMCC 1.15475</strain>
    </source>
</reference>
<organism evidence="1 2">
    <name type="scientific">Planococcus chinensis</name>
    <dbReference type="NCBI Taxonomy" id="272917"/>
    <lineage>
        <taxon>Bacteria</taxon>
        <taxon>Bacillati</taxon>
        <taxon>Bacillota</taxon>
        <taxon>Bacilli</taxon>
        <taxon>Bacillales</taxon>
        <taxon>Caryophanaceae</taxon>
        <taxon>Planococcus</taxon>
    </lineage>
</organism>
<protein>
    <submittedName>
        <fullName evidence="1">2'-5' RNA ligase family protein</fullName>
    </submittedName>
</protein>
<evidence type="ECO:0000313" key="1">
    <source>
        <dbReference type="EMBL" id="MFD1862279.1"/>
    </source>
</evidence>
<dbReference type="GO" id="GO:0016874">
    <property type="term" value="F:ligase activity"/>
    <property type="evidence" value="ECO:0007669"/>
    <property type="project" value="UniProtKB-KW"/>
</dbReference>
<dbReference type="Gene3D" id="3.90.1140.10">
    <property type="entry name" value="Cyclic phosphodiesterase"/>
    <property type="match status" value="1"/>
</dbReference>
<sequence>MQLLVLRLDYRASNQIEYLQQQGQMAALQTVKALPPHISLQSFEGANPLDLKAAVAQLAEGAKAIPLTFGSLGFFKQKGTFYASPTVTPALSVLHQTINLATRDFFGQQAYYQPGSWVPHGTIVNNIAAPFWGPMFARLSMEFEPFAGKAIALECWSIVNGKTATDWSIFLAE</sequence>
<proteinExistence type="predicted"/>
<keyword evidence="2" id="KW-1185">Reference proteome</keyword>